<evidence type="ECO:0000256" key="1">
    <source>
        <dbReference type="ARBA" id="ARBA00004448"/>
    </source>
</evidence>
<dbReference type="InterPro" id="IPR026571">
    <property type="entry name" value="Tmem186"/>
</dbReference>
<dbReference type="GO" id="GO:0005743">
    <property type="term" value="C:mitochondrial inner membrane"/>
    <property type="evidence" value="ECO:0007669"/>
    <property type="project" value="UniProtKB-SubCell"/>
</dbReference>
<feature type="transmembrane region" description="Helical" evidence="9">
    <location>
        <begin position="147"/>
        <end position="169"/>
    </location>
</feature>
<reference evidence="10 11" key="1">
    <citation type="journal article" date="2019" name="BMC Genomics">
        <title>New insights from Opisthorchis felineus genome: update on genomics of the epidemiologically important liver flukes.</title>
        <authorList>
            <person name="Ershov N.I."/>
            <person name="Mordvinov V.A."/>
            <person name="Prokhortchouk E.B."/>
            <person name="Pakharukova M.Y."/>
            <person name="Gunbin K.V."/>
            <person name="Ustyantsev K."/>
            <person name="Genaev M.A."/>
            <person name="Blinov A.G."/>
            <person name="Mazur A."/>
            <person name="Boulygina E."/>
            <person name="Tsygankova S."/>
            <person name="Khrameeva E."/>
            <person name="Chekanov N."/>
            <person name="Fan G."/>
            <person name="Xiao A."/>
            <person name="Zhang H."/>
            <person name="Xu X."/>
            <person name="Yang H."/>
            <person name="Solovyev V."/>
            <person name="Lee S.M."/>
            <person name="Liu X."/>
            <person name="Afonnikov D.A."/>
            <person name="Skryabin K.G."/>
        </authorList>
    </citation>
    <scope>NUCLEOTIDE SEQUENCE [LARGE SCALE GENOMIC DNA]</scope>
    <source>
        <strain evidence="10">AK-0245</strain>
        <tissue evidence="10">Whole organism</tissue>
    </source>
</reference>
<keyword evidence="4 9" id="KW-0812">Transmembrane</keyword>
<evidence type="ECO:0000313" key="10">
    <source>
        <dbReference type="EMBL" id="TGZ64450.1"/>
    </source>
</evidence>
<dbReference type="STRING" id="147828.A0A4S2LLG3"/>
<evidence type="ECO:0000256" key="2">
    <source>
        <dbReference type="ARBA" id="ARBA00007020"/>
    </source>
</evidence>
<evidence type="ECO:0000256" key="8">
    <source>
        <dbReference type="ARBA" id="ARBA00023136"/>
    </source>
</evidence>
<evidence type="ECO:0000256" key="6">
    <source>
        <dbReference type="ARBA" id="ARBA00022989"/>
    </source>
</evidence>
<evidence type="ECO:0000313" key="11">
    <source>
        <dbReference type="Proteomes" id="UP000308267"/>
    </source>
</evidence>
<proteinExistence type="inferred from homology"/>
<dbReference type="AlphaFoldDB" id="A0A4S2LLG3"/>
<evidence type="ECO:0000256" key="4">
    <source>
        <dbReference type="ARBA" id="ARBA00022692"/>
    </source>
</evidence>
<evidence type="ECO:0000256" key="7">
    <source>
        <dbReference type="ARBA" id="ARBA00023128"/>
    </source>
</evidence>
<keyword evidence="7" id="KW-0496">Mitochondrion</keyword>
<keyword evidence="6 9" id="KW-1133">Transmembrane helix</keyword>
<dbReference type="OrthoDB" id="6147888at2759"/>
<dbReference type="Proteomes" id="UP000308267">
    <property type="component" value="Unassembled WGS sequence"/>
</dbReference>
<evidence type="ECO:0000256" key="3">
    <source>
        <dbReference type="ARBA" id="ARBA00014604"/>
    </source>
</evidence>
<name>A0A4S2LLG3_OPIFE</name>
<evidence type="ECO:0000256" key="9">
    <source>
        <dbReference type="SAM" id="Phobius"/>
    </source>
</evidence>
<comment type="similarity">
    <text evidence="2">Belongs to the TMEM186 family.</text>
</comment>
<organism evidence="10 11">
    <name type="scientific">Opisthorchis felineus</name>
    <dbReference type="NCBI Taxonomy" id="147828"/>
    <lineage>
        <taxon>Eukaryota</taxon>
        <taxon>Metazoa</taxon>
        <taxon>Spiralia</taxon>
        <taxon>Lophotrochozoa</taxon>
        <taxon>Platyhelminthes</taxon>
        <taxon>Trematoda</taxon>
        <taxon>Digenea</taxon>
        <taxon>Opisthorchiida</taxon>
        <taxon>Opisthorchiata</taxon>
        <taxon>Opisthorchiidae</taxon>
        <taxon>Opisthorchis</taxon>
    </lineage>
</organism>
<evidence type="ECO:0000256" key="5">
    <source>
        <dbReference type="ARBA" id="ARBA00022792"/>
    </source>
</evidence>
<dbReference type="PANTHER" id="PTHR13603">
    <property type="entry name" value="TRANSMEMBRANE PROTEIN 186"/>
    <property type="match status" value="1"/>
</dbReference>
<sequence length="271" mass="31208">MEQKQKTTLAEAVPFLWEVPFQRLLLSRFATNGLRERLLRRSDDIYWSKLVRPIVRHLLCVVKNNGYSRVTCCFYREHALPDFGSHTRSLTHDVNSNNPEDWHPIYRLKTMPYIQAVSRLKFLLTTMLLFGTPPVIVAAQYNYVSSGFTYLFVGSTIFSLCTLAAFSYYSTKLIGVISIHKHTGLIRIGHLTFWGRRNNTLVPLDNLIPATDYADTPEHSKTVRVGILADDDLTGEKNGPQKICRTFFLTRLRGEIVDRAQFSQIFGFLWQ</sequence>
<comment type="caution">
    <text evidence="10">The sequence shown here is derived from an EMBL/GenBank/DDBJ whole genome shotgun (WGS) entry which is preliminary data.</text>
</comment>
<keyword evidence="5" id="KW-0999">Mitochondrion inner membrane</keyword>
<accession>A0A4S2LLG3</accession>
<keyword evidence="8 9" id="KW-0472">Membrane</keyword>
<feature type="transmembrane region" description="Helical" evidence="9">
    <location>
        <begin position="122"/>
        <end position="141"/>
    </location>
</feature>
<gene>
    <name evidence="10" type="ORF">CRM22_006362</name>
</gene>
<protein>
    <recommendedName>
        <fullName evidence="3">Transmembrane protein 186</fullName>
    </recommendedName>
</protein>
<keyword evidence="11" id="KW-1185">Reference proteome</keyword>
<comment type="subcellular location">
    <subcellularLocation>
        <location evidence="1">Mitochondrion inner membrane</location>
        <topology evidence="1">Multi-pass membrane protein</topology>
    </subcellularLocation>
</comment>
<dbReference type="PANTHER" id="PTHR13603:SF1">
    <property type="entry name" value="TRANSMEMBRANE PROTEIN 186"/>
    <property type="match status" value="1"/>
</dbReference>
<dbReference type="EMBL" id="SJOL01006730">
    <property type="protein sequence ID" value="TGZ64450.1"/>
    <property type="molecule type" value="Genomic_DNA"/>
</dbReference>